<dbReference type="InterPro" id="IPR000262">
    <property type="entry name" value="FMN-dep_DH"/>
</dbReference>
<keyword evidence="4 15" id="KW-0285">Flavoprotein</keyword>
<comment type="catalytic activity">
    <reaction evidence="1">
        <text>a (2S)-2-hydroxycarboxylate + O2 = a 2-oxocarboxylate + H2O2</text>
        <dbReference type="Rhea" id="RHEA:16789"/>
        <dbReference type="ChEBI" id="CHEBI:15379"/>
        <dbReference type="ChEBI" id="CHEBI:16240"/>
        <dbReference type="ChEBI" id="CHEBI:35179"/>
        <dbReference type="ChEBI" id="CHEBI:58123"/>
        <dbReference type="EC" id="1.1.3.15"/>
    </reaction>
</comment>
<dbReference type="InterPro" id="IPR037396">
    <property type="entry name" value="FMN_HAD"/>
</dbReference>
<comment type="catalytic activity">
    <reaction evidence="12">
        <text>2-hydroxyoctanoate + O2 = 2-oxooctanoate + H2O2</text>
        <dbReference type="Rhea" id="RHEA:67940"/>
        <dbReference type="ChEBI" id="CHEBI:15379"/>
        <dbReference type="ChEBI" id="CHEBI:16240"/>
        <dbReference type="ChEBI" id="CHEBI:133514"/>
        <dbReference type="ChEBI" id="CHEBI:176689"/>
    </reaction>
</comment>
<comment type="catalytic activity">
    <reaction evidence="9">
        <text>(S)-lactate + O2 = pyruvate + H2O2</text>
        <dbReference type="Rhea" id="RHEA:55868"/>
        <dbReference type="ChEBI" id="CHEBI:15361"/>
        <dbReference type="ChEBI" id="CHEBI:15379"/>
        <dbReference type="ChEBI" id="CHEBI:16240"/>
        <dbReference type="ChEBI" id="CHEBI:16651"/>
    </reaction>
    <physiologicalReaction direction="left-to-right" evidence="9">
        <dbReference type="Rhea" id="RHEA:55869"/>
    </physiologicalReaction>
</comment>
<evidence type="ECO:0000256" key="6">
    <source>
        <dbReference type="ARBA" id="ARBA00023002"/>
    </source>
</evidence>
<dbReference type="AlphaFoldDB" id="A0A0K9F4J6"/>
<dbReference type="InterPro" id="IPR012133">
    <property type="entry name" value="Alpha-hydoxy_acid_DH_FMN"/>
</dbReference>
<dbReference type="GeneID" id="96600110"/>
<keyword evidence="6" id="KW-0560">Oxidoreductase</keyword>
<dbReference type="InterPro" id="IPR008259">
    <property type="entry name" value="FMN_hydac_DH_AS"/>
</dbReference>
<comment type="catalytic activity">
    <reaction evidence="10">
        <text>mandelate + O2 = phenylglyoxylate + H2O2</text>
        <dbReference type="Rhea" id="RHEA:68968"/>
        <dbReference type="ChEBI" id="CHEBI:15379"/>
        <dbReference type="ChEBI" id="CHEBI:16240"/>
        <dbReference type="ChEBI" id="CHEBI:25147"/>
        <dbReference type="ChEBI" id="CHEBI:36656"/>
    </reaction>
</comment>
<dbReference type="Pfam" id="PF01070">
    <property type="entry name" value="FMN_dh"/>
    <property type="match status" value="1"/>
</dbReference>
<evidence type="ECO:0000256" key="3">
    <source>
        <dbReference type="ARBA" id="ARBA00013087"/>
    </source>
</evidence>
<feature type="binding site" evidence="15">
    <location>
        <position position="183"/>
    </location>
    <ligand>
        <name>glyoxylate</name>
        <dbReference type="ChEBI" id="CHEBI:36655"/>
    </ligand>
</feature>
<name>A0A0K9F4J6_9BACI</name>
<proteinExistence type="inferred from homology"/>
<feature type="binding site" evidence="15">
    <location>
        <position position="148"/>
    </location>
    <ligand>
        <name>glyoxylate</name>
        <dbReference type="ChEBI" id="CHEBI:36655"/>
    </ligand>
</feature>
<feature type="binding site" evidence="15">
    <location>
        <position position="124"/>
    </location>
    <ligand>
        <name>FMN</name>
        <dbReference type="ChEBI" id="CHEBI:58210"/>
    </ligand>
</feature>
<feature type="binding site" evidence="15">
    <location>
        <position position="42"/>
    </location>
    <ligand>
        <name>glyoxylate</name>
        <dbReference type="ChEBI" id="CHEBI:36655"/>
    </ligand>
</feature>
<dbReference type="PANTHER" id="PTHR10578">
    <property type="entry name" value="S -2-HYDROXY-ACID OXIDASE-RELATED"/>
    <property type="match status" value="1"/>
</dbReference>
<evidence type="ECO:0000256" key="7">
    <source>
        <dbReference type="ARBA" id="ARBA00024042"/>
    </source>
</evidence>
<dbReference type="Proteomes" id="UP000037326">
    <property type="component" value="Unassembled WGS sequence"/>
</dbReference>
<dbReference type="GO" id="GO:0010181">
    <property type="term" value="F:FMN binding"/>
    <property type="evidence" value="ECO:0007669"/>
    <property type="project" value="InterPro"/>
</dbReference>
<dbReference type="PIRSF" id="PIRSF000138">
    <property type="entry name" value="Al-hdrx_acd_dh"/>
    <property type="match status" value="1"/>
</dbReference>
<feature type="binding site" evidence="15">
    <location>
        <begin position="331"/>
        <end position="332"/>
    </location>
    <ligand>
        <name>FMN</name>
        <dbReference type="ChEBI" id="CHEBI:58210"/>
    </ligand>
</feature>
<feature type="domain" description="FMN hydroxy acid dehydrogenase" evidence="16">
    <location>
        <begin position="16"/>
        <end position="382"/>
    </location>
</feature>
<reference evidence="18" key="1">
    <citation type="submission" date="2015-07" db="EMBL/GenBank/DDBJ databases">
        <authorList>
            <consortium name="Consortium for Microbial Forensics and Genomics (microFORGE)"/>
            <person name="Knight B.M."/>
            <person name="Roberts D.P."/>
            <person name="Lin D."/>
            <person name="Hari K."/>
            <person name="Fletcher J."/>
            <person name="Melcher U."/>
            <person name="Blagden T."/>
            <person name="Winegar R.A."/>
        </authorList>
    </citation>
    <scope>NUCLEOTIDE SEQUENCE [LARGE SCALE GENOMIC DNA]</scope>
    <source>
        <strain evidence="18">DSM 23493</strain>
    </source>
</reference>
<evidence type="ECO:0000256" key="12">
    <source>
        <dbReference type="ARBA" id="ARBA00052949"/>
    </source>
</evidence>
<evidence type="ECO:0000256" key="11">
    <source>
        <dbReference type="ARBA" id="ARBA00050773"/>
    </source>
</evidence>
<evidence type="ECO:0000313" key="17">
    <source>
        <dbReference type="EMBL" id="KMY29016.1"/>
    </source>
</evidence>
<feature type="binding site" evidence="15">
    <location>
        <position position="277"/>
    </location>
    <ligand>
        <name>glyoxylate</name>
        <dbReference type="ChEBI" id="CHEBI:36655"/>
    </ligand>
</feature>
<evidence type="ECO:0000256" key="10">
    <source>
        <dbReference type="ARBA" id="ARBA00050549"/>
    </source>
</evidence>
<feature type="binding site" evidence="15">
    <location>
        <position position="174"/>
    </location>
    <ligand>
        <name>FMN</name>
        <dbReference type="ChEBI" id="CHEBI:58210"/>
    </ligand>
</feature>
<comment type="caution">
    <text evidence="17">The sequence shown here is derived from an EMBL/GenBank/DDBJ whole genome shotgun (WGS) entry which is preliminary data.</text>
</comment>
<evidence type="ECO:0000313" key="18">
    <source>
        <dbReference type="Proteomes" id="UP000037326"/>
    </source>
</evidence>
<dbReference type="PANTHER" id="PTHR10578:SF143">
    <property type="entry name" value="FMN-DEPENDENT ALPHA-HYDROXY ACID DEHYDROGENASE PB1A11.03"/>
    <property type="match status" value="1"/>
</dbReference>
<feature type="binding site" evidence="15">
    <location>
        <position position="253"/>
    </location>
    <ligand>
        <name>FMN</name>
        <dbReference type="ChEBI" id="CHEBI:58210"/>
    </ligand>
</feature>
<evidence type="ECO:0000256" key="1">
    <source>
        <dbReference type="ARBA" id="ARBA00000616"/>
    </source>
</evidence>
<dbReference type="RefSeq" id="WP_049667919.1">
    <property type="nucleotide sequence ID" value="NZ_LFXJ01000010.1"/>
</dbReference>
<feature type="binding site" evidence="15">
    <location>
        <position position="275"/>
    </location>
    <ligand>
        <name>FMN</name>
        <dbReference type="ChEBI" id="CHEBI:58210"/>
    </ligand>
</feature>
<evidence type="ECO:0000259" key="16">
    <source>
        <dbReference type="PROSITE" id="PS51349"/>
    </source>
</evidence>
<evidence type="ECO:0000256" key="14">
    <source>
        <dbReference type="PIRSR" id="PIRSR000138-1"/>
    </source>
</evidence>
<comment type="cofactor">
    <cofactor evidence="2">
        <name>FMN</name>
        <dbReference type="ChEBI" id="CHEBI:58210"/>
    </cofactor>
</comment>
<gene>
    <name evidence="17" type="ORF">ACZ11_17970</name>
</gene>
<evidence type="ECO:0000256" key="2">
    <source>
        <dbReference type="ARBA" id="ARBA00001917"/>
    </source>
</evidence>
<feature type="binding site" evidence="15">
    <location>
        <begin position="95"/>
        <end position="97"/>
    </location>
    <ligand>
        <name>FMN</name>
        <dbReference type="ChEBI" id="CHEBI:58210"/>
    </ligand>
</feature>
<comment type="similarity">
    <text evidence="7">Belongs to the FMN-dependent alpha-hydroxy acid dehydrogenase family.</text>
</comment>
<dbReference type="Gene3D" id="3.20.20.70">
    <property type="entry name" value="Aldolase class I"/>
    <property type="match status" value="1"/>
</dbReference>
<protein>
    <recommendedName>
        <fullName evidence="8">L-lactate oxidase</fullName>
        <ecNumber evidence="3">1.1.3.15</ecNumber>
    </recommendedName>
    <alternativeName>
        <fullName evidence="13">(S)-2-hydroxy-acid oxidase</fullName>
    </alternativeName>
</protein>
<evidence type="ECO:0000256" key="5">
    <source>
        <dbReference type="ARBA" id="ARBA00022643"/>
    </source>
</evidence>
<organism evidence="17 18">
    <name type="scientific">Lysinibacillus xylanilyticus</name>
    <dbReference type="NCBI Taxonomy" id="582475"/>
    <lineage>
        <taxon>Bacteria</taxon>
        <taxon>Bacillati</taxon>
        <taxon>Bacillota</taxon>
        <taxon>Bacilli</taxon>
        <taxon>Bacillales</taxon>
        <taxon>Bacillaceae</taxon>
        <taxon>Lysinibacillus</taxon>
    </lineage>
</organism>
<dbReference type="PROSITE" id="PS00557">
    <property type="entry name" value="FMN_HYDROXY_ACID_DH_1"/>
    <property type="match status" value="1"/>
</dbReference>
<evidence type="ECO:0000256" key="15">
    <source>
        <dbReference type="PIRSR" id="PIRSR000138-2"/>
    </source>
</evidence>
<dbReference type="PATRIC" id="fig|582475.4.peg.2644"/>
<dbReference type="EC" id="1.1.3.15" evidence="3"/>
<evidence type="ECO:0000256" key="4">
    <source>
        <dbReference type="ARBA" id="ARBA00022630"/>
    </source>
</evidence>
<feature type="binding site" evidence="15">
    <location>
        <position position="146"/>
    </location>
    <ligand>
        <name>FMN</name>
        <dbReference type="ChEBI" id="CHEBI:58210"/>
    </ligand>
</feature>
<evidence type="ECO:0000256" key="9">
    <source>
        <dbReference type="ARBA" id="ARBA00048754"/>
    </source>
</evidence>
<dbReference type="FunFam" id="3.20.20.70:FF:000029">
    <property type="entry name" value="L-lactate dehydrogenase"/>
    <property type="match status" value="1"/>
</dbReference>
<comment type="catalytic activity">
    <reaction evidence="11">
        <text>2-hydroxyoctadecanoate + O2 = 2-oxooctadecanoate + H2O2</text>
        <dbReference type="Rhea" id="RHEA:68964"/>
        <dbReference type="ChEBI" id="CHEBI:15379"/>
        <dbReference type="ChEBI" id="CHEBI:16240"/>
        <dbReference type="ChEBI" id="CHEBI:17162"/>
        <dbReference type="ChEBI" id="CHEBI:76724"/>
    </reaction>
</comment>
<dbReference type="GO" id="GO:0003973">
    <property type="term" value="F:(S)-2-hydroxy-acid oxidase activity"/>
    <property type="evidence" value="ECO:0007669"/>
    <property type="project" value="UniProtKB-EC"/>
</dbReference>
<dbReference type="GO" id="GO:0004497">
    <property type="term" value="F:monooxygenase activity"/>
    <property type="evidence" value="ECO:0007669"/>
    <property type="project" value="UniProtKB-KW"/>
</dbReference>
<accession>A0A0K9F4J6</accession>
<feature type="active site" description="Proton acceptor" evidence="14">
    <location>
        <position position="277"/>
    </location>
</feature>
<dbReference type="SUPFAM" id="SSF51395">
    <property type="entry name" value="FMN-linked oxidoreductases"/>
    <property type="match status" value="1"/>
</dbReference>
<dbReference type="InterPro" id="IPR013785">
    <property type="entry name" value="Aldolase_TIM"/>
</dbReference>
<dbReference type="OrthoDB" id="9770452at2"/>
<evidence type="ECO:0000256" key="8">
    <source>
        <dbReference type="ARBA" id="ARBA00029513"/>
    </source>
</evidence>
<sequence length="386" mass="42128">MTKTTDGDLLLKNINAQAPFPICFADLEKAVAEKIEAGPFGYIRSGAGGEQTLRNNRAAFEKYSIIPRFLHDVSSIDTSIELFGKVHPTPFLFAPVGMNRMAHDEGELAVARAADQLKIPYIQSTVSSYALEDVAQTAPTATKWFQLYWSTNEEIAYSMAARAEAAGFEAIVLTVDTVMLGWREEDVRNQFSPLKLGYARGNYMNDPVFTASLPDDSFESYVQGVLQNVFHPTLNWDNVRELKRRSNLPILLKGILHPEDAKLAIENGIDGIIVSNHGGRQLDGVIGSLDALPDIVKAVKGRVPVILDSGVYRGMDALKALALGADAVAIGRPFVYGLALEGQQGVEKVMTNLYDELKVSIALAGAISVKGLRDITLVKKDGVNYR</sequence>
<dbReference type="PROSITE" id="PS51349">
    <property type="entry name" value="FMN_HYDROXY_ACID_DH_2"/>
    <property type="match status" value="1"/>
</dbReference>
<evidence type="ECO:0000256" key="13">
    <source>
        <dbReference type="ARBA" id="ARBA00079803"/>
    </source>
</evidence>
<keyword evidence="5 15" id="KW-0288">FMN</keyword>
<feature type="binding site" evidence="15">
    <location>
        <position position="280"/>
    </location>
    <ligand>
        <name>glyoxylate</name>
        <dbReference type="ChEBI" id="CHEBI:36655"/>
    </ligand>
</feature>
<dbReference type="EMBL" id="LFXJ01000010">
    <property type="protein sequence ID" value="KMY29016.1"/>
    <property type="molecule type" value="Genomic_DNA"/>
</dbReference>
<keyword evidence="17" id="KW-0503">Monooxygenase</keyword>